<reference evidence="1" key="1">
    <citation type="submission" date="2020-04" db="EMBL/GenBank/DDBJ databases">
        <authorList>
            <person name="Chiriac C."/>
            <person name="Salcher M."/>
            <person name="Ghai R."/>
            <person name="Kavagutti S V."/>
        </authorList>
    </citation>
    <scope>NUCLEOTIDE SEQUENCE</scope>
</reference>
<name>A0A6J5M7Z9_9CAUD</name>
<evidence type="ECO:0000313" key="1">
    <source>
        <dbReference type="EMBL" id="CAB4142818.1"/>
    </source>
</evidence>
<protein>
    <submittedName>
        <fullName evidence="1">Uncharacterized protein</fullName>
    </submittedName>
</protein>
<dbReference type="EMBL" id="LR796737">
    <property type="protein sequence ID" value="CAB4162384.1"/>
    <property type="molecule type" value="Genomic_DNA"/>
</dbReference>
<accession>A0A6J5M7Z9</accession>
<dbReference type="EMBL" id="LR796418">
    <property type="protein sequence ID" value="CAB4142818.1"/>
    <property type="molecule type" value="Genomic_DNA"/>
</dbReference>
<sequence>MLDPNKIEYTAIDVAKEMNKRTEALIGICESQNSMIAKLHDRILKLEDRLDALENAQ</sequence>
<proteinExistence type="predicted"/>
<gene>
    <name evidence="1" type="ORF">UFOVP436_38</name>
    <name evidence="2" type="ORF">UFOVP784_38</name>
</gene>
<organism evidence="1">
    <name type="scientific">uncultured Caudovirales phage</name>
    <dbReference type="NCBI Taxonomy" id="2100421"/>
    <lineage>
        <taxon>Viruses</taxon>
        <taxon>Duplodnaviria</taxon>
        <taxon>Heunggongvirae</taxon>
        <taxon>Uroviricota</taxon>
        <taxon>Caudoviricetes</taxon>
        <taxon>Peduoviridae</taxon>
        <taxon>Maltschvirus</taxon>
        <taxon>Maltschvirus maltsch</taxon>
    </lineage>
</organism>
<evidence type="ECO:0000313" key="2">
    <source>
        <dbReference type="EMBL" id="CAB4162384.1"/>
    </source>
</evidence>